<dbReference type="PANTHER" id="PTHR23503">
    <property type="entry name" value="SOLUTE CARRIER FAMILY 2"/>
    <property type="match status" value="1"/>
</dbReference>
<dbReference type="PRINTS" id="PR00171">
    <property type="entry name" value="SUGRTRNSPORT"/>
</dbReference>
<dbReference type="Gene3D" id="1.20.1250.20">
    <property type="entry name" value="MFS general substrate transporter like domains"/>
    <property type="match status" value="1"/>
</dbReference>
<feature type="transmembrane region" description="Helical" evidence="14">
    <location>
        <begin position="161"/>
        <end position="183"/>
    </location>
</feature>
<dbReference type="OrthoDB" id="6612291at2759"/>
<dbReference type="InterPro" id="IPR003663">
    <property type="entry name" value="Sugar/inositol_transpt"/>
</dbReference>
<dbReference type="InterPro" id="IPR045263">
    <property type="entry name" value="GLUT"/>
</dbReference>
<dbReference type="SUPFAM" id="SSF103473">
    <property type="entry name" value="MFS general substrate transporter"/>
    <property type="match status" value="1"/>
</dbReference>
<feature type="transmembrane region" description="Helical" evidence="14">
    <location>
        <begin position="360"/>
        <end position="382"/>
    </location>
</feature>
<evidence type="ECO:0000256" key="8">
    <source>
        <dbReference type="ARBA" id="ARBA00044648"/>
    </source>
</evidence>
<protein>
    <recommendedName>
        <fullName evidence="13">Hexose transporter 1</fullName>
    </recommendedName>
</protein>
<evidence type="ECO:0000256" key="9">
    <source>
        <dbReference type="ARBA" id="ARBA00044656"/>
    </source>
</evidence>
<comment type="catalytic activity">
    <reaction evidence="11">
        <text>D-glucosamine(out) = D-glucosamine(in)</text>
        <dbReference type="Rhea" id="RHEA:78423"/>
        <dbReference type="ChEBI" id="CHEBI:58723"/>
    </reaction>
    <physiologicalReaction direction="left-to-right" evidence="11">
        <dbReference type="Rhea" id="RHEA:78424"/>
    </physiologicalReaction>
</comment>
<gene>
    <name evidence="16" type="primary">Contig17857.g18979</name>
    <name evidence="16" type="ORF">STYLEM_6742</name>
</gene>
<feature type="transmembrane region" description="Helical" evidence="14">
    <location>
        <begin position="106"/>
        <end position="123"/>
    </location>
</feature>
<evidence type="ECO:0000256" key="4">
    <source>
        <dbReference type="ARBA" id="ARBA00022692"/>
    </source>
</evidence>
<sequence length="499" mass="54704">MSQELDTKLNPSIDKYPTSSPSIVQPGGVRTGFLYAFILTIGIGSFQFGYSIGVFNTLQNDFAYLFEWDKDKQNLWSSVITSICSVGSAVGSIGVGVFVKYGKKNCILFANILVIIGAGITTYKNVYAIVAGRFIYGLATGSFSVLVPINEAAPTELKGPLGAVTQILITVGIMIAFFLGIPIPKFDYVTIGDVSKYVIAGGAKASFVSDNYWRVMFALPIAFSIIQIILLLTVFNYETPKFLKQNNQHGQLSKLMGKIYEPDRIVERINAIVIESGKATTPSYGQTLCHPKYQYATILGCALSVLQQLSGINAVMFYSSKIFDKMGIDTNLGSGLVGFINMASTFGALFLLGKFGRKQLLWSMSFLMAADLVGLGIAFFYLENNSTAQVFCTIFIMLFVVLFEFSLGPIPWLYMAEIMTEKGLSIAILLNWLMTILMAIVTPFVISGELFIVFGGLCGVTAFFSMFLLKETKGLTEAEVAELYSREKNKYSHLKDTTA</sequence>
<dbReference type="EMBL" id="CCKQ01006465">
    <property type="protein sequence ID" value="CDW77776.1"/>
    <property type="molecule type" value="Genomic_DNA"/>
</dbReference>
<keyword evidence="5 14" id="KW-1133">Transmembrane helix</keyword>
<evidence type="ECO:0000256" key="12">
    <source>
        <dbReference type="ARBA" id="ARBA00044710"/>
    </source>
</evidence>
<comment type="subunit">
    <text evidence="2">Homodimer.</text>
</comment>
<evidence type="ECO:0000256" key="3">
    <source>
        <dbReference type="ARBA" id="ARBA00022448"/>
    </source>
</evidence>
<feature type="transmembrane region" description="Helical" evidence="14">
    <location>
        <begin position="75"/>
        <end position="99"/>
    </location>
</feature>
<feature type="transmembrane region" description="Helical" evidence="14">
    <location>
        <begin position="212"/>
        <end position="235"/>
    </location>
</feature>
<feature type="transmembrane region" description="Helical" evidence="14">
    <location>
        <begin position="388"/>
        <end position="414"/>
    </location>
</feature>
<reference evidence="16 17" key="1">
    <citation type="submission" date="2014-06" db="EMBL/GenBank/DDBJ databases">
        <authorList>
            <person name="Swart Estienne"/>
        </authorList>
    </citation>
    <scope>NUCLEOTIDE SEQUENCE [LARGE SCALE GENOMIC DNA]</scope>
    <source>
        <strain evidence="16 17">130c</strain>
    </source>
</reference>
<dbReference type="AlphaFoldDB" id="A0A078A7C3"/>
<feature type="transmembrane region" description="Helical" evidence="14">
    <location>
        <begin position="451"/>
        <end position="469"/>
    </location>
</feature>
<evidence type="ECO:0000256" key="13">
    <source>
        <dbReference type="ARBA" id="ARBA00044780"/>
    </source>
</evidence>
<comment type="catalytic activity">
    <reaction evidence="7">
        <text>D-galactose(in) = D-galactose(out)</text>
        <dbReference type="Rhea" id="RHEA:34915"/>
        <dbReference type="ChEBI" id="CHEBI:4139"/>
    </reaction>
    <physiologicalReaction direction="right-to-left" evidence="7">
        <dbReference type="Rhea" id="RHEA:34917"/>
    </physiologicalReaction>
</comment>
<keyword evidence="17" id="KW-1185">Reference proteome</keyword>
<feature type="transmembrane region" description="Helical" evidence="14">
    <location>
        <begin position="426"/>
        <end position="445"/>
    </location>
</feature>
<evidence type="ECO:0000256" key="14">
    <source>
        <dbReference type="SAM" id="Phobius"/>
    </source>
</evidence>
<evidence type="ECO:0000256" key="7">
    <source>
        <dbReference type="ARBA" id="ARBA00044637"/>
    </source>
</evidence>
<dbReference type="OMA" id="VMVVFAC"/>
<dbReference type="GO" id="GO:0015149">
    <property type="term" value="F:hexose transmembrane transporter activity"/>
    <property type="evidence" value="ECO:0007669"/>
    <property type="project" value="TreeGrafter"/>
</dbReference>
<evidence type="ECO:0000259" key="15">
    <source>
        <dbReference type="PROSITE" id="PS50850"/>
    </source>
</evidence>
<dbReference type="PROSITE" id="PS50850">
    <property type="entry name" value="MFS"/>
    <property type="match status" value="1"/>
</dbReference>
<comment type="catalytic activity">
    <reaction evidence="10">
        <text>D-mannose(out) = D-mannose(in)</text>
        <dbReference type="Rhea" id="RHEA:78391"/>
        <dbReference type="ChEBI" id="CHEBI:4208"/>
    </reaction>
    <physiologicalReaction direction="left-to-right" evidence="10">
        <dbReference type="Rhea" id="RHEA:78392"/>
    </physiologicalReaction>
</comment>
<comment type="catalytic activity">
    <reaction evidence="9">
        <text>D-xylose(out) = D-xylose(in)</text>
        <dbReference type="Rhea" id="RHEA:78427"/>
        <dbReference type="ChEBI" id="CHEBI:53455"/>
    </reaction>
    <physiologicalReaction direction="left-to-right" evidence="9">
        <dbReference type="Rhea" id="RHEA:78428"/>
    </physiologicalReaction>
</comment>
<name>A0A078A7C3_STYLE</name>
<comment type="catalytic activity">
    <reaction evidence="8">
        <text>D-glucose(out) = D-glucose(in)</text>
        <dbReference type="Rhea" id="RHEA:60376"/>
        <dbReference type="ChEBI" id="CHEBI:4167"/>
    </reaction>
    <physiologicalReaction direction="left-to-right" evidence="8">
        <dbReference type="Rhea" id="RHEA:60377"/>
    </physiologicalReaction>
</comment>
<evidence type="ECO:0000256" key="5">
    <source>
        <dbReference type="ARBA" id="ARBA00022989"/>
    </source>
</evidence>
<evidence type="ECO:0000256" key="11">
    <source>
        <dbReference type="ARBA" id="ARBA00044668"/>
    </source>
</evidence>
<feature type="transmembrane region" description="Helical" evidence="14">
    <location>
        <begin position="295"/>
        <end position="320"/>
    </location>
</feature>
<dbReference type="PANTHER" id="PTHR23503:SF8">
    <property type="entry name" value="FACILITATED GLUCOSE TRANSPORTER PROTEIN 1"/>
    <property type="match status" value="1"/>
</dbReference>
<keyword evidence="6 14" id="KW-0472">Membrane</keyword>
<evidence type="ECO:0000256" key="10">
    <source>
        <dbReference type="ARBA" id="ARBA00044662"/>
    </source>
</evidence>
<evidence type="ECO:0000313" key="16">
    <source>
        <dbReference type="EMBL" id="CDW77776.1"/>
    </source>
</evidence>
<comment type="catalytic activity">
    <reaction evidence="12">
        <text>D-fructose(out) = D-fructose(in)</text>
        <dbReference type="Rhea" id="RHEA:60372"/>
        <dbReference type="ChEBI" id="CHEBI:37721"/>
    </reaction>
    <physiologicalReaction direction="left-to-right" evidence="12">
        <dbReference type="Rhea" id="RHEA:60373"/>
    </physiologicalReaction>
</comment>
<feature type="transmembrane region" description="Helical" evidence="14">
    <location>
        <begin position="332"/>
        <end position="353"/>
    </location>
</feature>
<feature type="transmembrane region" description="Helical" evidence="14">
    <location>
        <begin position="33"/>
        <end position="55"/>
    </location>
</feature>
<dbReference type="InterPro" id="IPR005828">
    <property type="entry name" value="MFS_sugar_transport-like"/>
</dbReference>
<dbReference type="InParanoid" id="A0A078A7C3"/>
<evidence type="ECO:0000256" key="1">
    <source>
        <dbReference type="ARBA" id="ARBA00004141"/>
    </source>
</evidence>
<dbReference type="InterPro" id="IPR036259">
    <property type="entry name" value="MFS_trans_sf"/>
</dbReference>
<evidence type="ECO:0000256" key="6">
    <source>
        <dbReference type="ARBA" id="ARBA00023136"/>
    </source>
</evidence>
<keyword evidence="4 14" id="KW-0812">Transmembrane</keyword>
<evidence type="ECO:0000256" key="2">
    <source>
        <dbReference type="ARBA" id="ARBA00011738"/>
    </source>
</evidence>
<dbReference type="Pfam" id="PF00083">
    <property type="entry name" value="Sugar_tr"/>
    <property type="match status" value="1"/>
</dbReference>
<comment type="subcellular location">
    <subcellularLocation>
        <location evidence="1">Membrane</location>
        <topology evidence="1">Multi-pass membrane protein</topology>
    </subcellularLocation>
</comment>
<proteinExistence type="predicted"/>
<feature type="domain" description="Major facilitator superfamily (MFS) profile" evidence="15">
    <location>
        <begin position="37"/>
        <end position="473"/>
    </location>
</feature>
<accession>A0A078A7C3</accession>
<keyword evidence="16" id="KW-0762">Sugar transport</keyword>
<feature type="transmembrane region" description="Helical" evidence="14">
    <location>
        <begin position="129"/>
        <end position="149"/>
    </location>
</feature>
<dbReference type="InterPro" id="IPR020846">
    <property type="entry name" value="MFS_dom"/>
</dbReference>
<evidence type="ECO:0000313" key="17">
    <source>
        <dbReference type="Proteomes" id="UP000039865"/>
    </source>
</evidence>
<organism evidence="16 17">
    <name type="scientific">Stylonychia lemnae</name>
    <name type="common">Ciliate</name>
    <dbReference type="NCBI Taxonomy" id="5949"/>
    <lineage>
        <taxon>Eukaryota</taxon>
        <taxon>Sar</taxon>
        <taxon>Alveolata</taxon>
        <taxon>Ciliophora</taxon>
        <taxon>Intramacronucleata</taxon>
        <taxon>Spirotrichea</taxon>
        <taxon>Stichotrichia</taxon>
        <taxon>Sporadotrichida</taxon>
        <taxon>Oxytrichidae</taxon>
        <taxon>Stylonychinae</taxon>
        <taxon>Stylonychia</taxon>
    </lineage>
</organism>
<dbReference type="GO" id="GO:0016020">
    <property type="term" value="C:membrane"/>
    <property type="evidence" value="ECO:0007669"/>
    <property type="project" value="UniProtKB-SubCell"/>
</dbReference>
<dbReference type="Proteomes" id="UP000039865">
    <property type="component" value="Unassembled WGS sequence"/>
</dbReference>
<keyword evidence="3" id="KW-0813">Transport</keyword>